<feature type="transmembrane region" description="Helical" evidence="2">
    <location>
        <begin position="16"/>
        <end position="38"/>
    </location>
</feature>
<keyword evidence="2" id="KW-0812">Transmembrane</keyword>
<evidence type="ECO:0000256" key="2">
    <source>
        <dbReference type="SAM" id="Phobius"/>
    </source>
</evidence>
<evidence type="ECO:0000313" key="3">
    <source>
        <dbReference type="EMBL" id="RKR12582.1"/>
    </source>
</evidence>
<feature type="region of interest" description="Disordered" evidence="1">
    <location>
        <begin position="144"/>
        <end position="171"/>
    </location>
</feature>
<gene>
    <name evidence="3" type="ORF">C8D78_3835</name>
</gene>
<evidence type="ECO:0000313" key="4">
    <source>
        <dbReference type="Proteomes" id="UP000276055"/>
    </source>
</evidence>
<protein>
    <submittedName>
        <fullName evidence="3">Uncharacterized protein</fullName>
    </submittedName>
</protein>
<organism evidence="3 4">
    <name type="scientific">Arthrobacter oryzae</name>
    <dbReference type="NCBI Taxonomy" id="409290"/>
    <lineage>
        <taxon>Bacteria</taxon>
        <taxon>Bacillati</taxon>
        <taxon>Actinomycetota</taxon>
        <taxon>Actinomycetes</taxon>
        <taxon>Micrococcales</taxon>
        <taxon>Micrococcaceae</taxon>
        <taxon>Arthrobacter</taxon>
    </lineage>
</organism>
<proteinExistence type="predicted"/>
<dbReference type="AlphaFoldDB" id="A0A495E6L7"/>
<accession>A0A495E6L7</accession>
<dbReference type="RefSeq" id="WP_120955412.1">
    <property type="nucleotide sequence ID" value="NZ_RBIR01000013.1"/>
</dbReference>
<dbReference type="Proteomes" id="UP000276055">
    <property type="component" value="Unassembled WGS sequence"/>
</dbReference>
<reference evidence="3 4" key="1">
    <citation type="submission" date="2018-10" db="EMBL/GenBank/DDBJ databases">
        <title>Genomic Encyclopedia of Type Strains, Phase IV (KMG-IV): sequencing the most valuable type-strain genomes for metagenomic binning, comparative biology and taxonomic classification.</title>
        <authorList>
            <person name="Goeker M."/>
        </authorList>
    </citation>
    <scope>NUCLEOTIDE SEQUENCE [LARGE SCALE GENOMIC DNA]</scope>
    <source>
        <strain evidence="3 4">DSM 25586</strain>
    </source>
</reference>
<comment type="caution">
    <text evidence="3">The sequence shown here is derived from an EMBL/GenBank/DDBJ whole genome shotgun (WGS) entry which is preliminary data.</text>
</comment>
<evidence type="ECO:0000256" key="1">
    <source>
        <dbReference type="SAM" id="MobiDB-lite"/>
    </source>
</evidence>
<dbReference type="EMBL" id="RBIR01000013">
    <property type="protein sequence ID" value="RKR12582.1"/>
    <property type="molecule type" value="Genomic_DNA"/>
</dbReference>
<dbReference type="OrthoDB" id="4949881at2"/>
<feature type="compositionally biased region" description="Polar residues" evidence="1">
    <location>
        <begin position="162"/>
        <end position="171"/>
    </location>
</feature>
<keyword evidence="2" id="KW-0472">Membrane</keyword>
<feature type="compositionally biased region" description="Low complexity" evidence="1">
    <location>
        <begin position="144"/>
        <end position="155"/>
    </location>
</feature>
<keyword evidence="2" id="KW-1133">Transmembrane helix</keyword>
<sequence>MTAAPAAPPATLLRRAALLAGILAVIAGFLGMHILAGFHAGHSRAPHWDAAATSAAVPHDMPAGLDSAGHSAAMESAAGTSAAAIPASAASATAGGTPTPASCTCQGGCAEKPAAHPECTPFASSASLSAPPPGTTMALARPWAATAAAQWSASQHIPDSPTPNDLSISRT</sequence>
<name>A0A495E6L7_9MICC</name>